<dbReference type="InterPro" id="IPR000719">
    <property type="entry name" value="Prot_kinase_dom"/>
</dbReference>
<keyword evidence="7" id="KW-1015">Disulfide bond</keyword>
<evidence type="ECO:0000256" key="7">
    <source>
        <dbReference type="ARBA" id="ARBA00023157"/>
    </source>
</evidence>
<evidence type="ECO:0000256" key="10">
    <source>
        <dbReference type="SAM" id="SignalP"/>
    </source>
</evidence>
<dbReference type="InterPro" id="IPR008271">
    <property type="entry name" value="Ser/Thr_kinase_AS"/>
</dbReference>
<protein>
    <submittedName>
        <fullName evidence="12">Wall associated kinase</fullName>
    </submittedName>
</protein>
<evidence type="ECO:0000256" key="9">
    <source>
        <dbReference type="SAM" id="Phobius"/>
    </source>
</evidence>
<dbReference type="InterPro" id="IPR018097">
    <property type="entry name" value="EGF_Ca-bd_CS"/>
</dbReference>
<dbReference type="Gene3D" id="1.10.510.10">
    <property type="entry name" value="Transferase(Phosphotransferase) domain 1"/>
    <property type="match status" value="1"/>
</dbReference>
<evidence type="ECO:0000256" key="4">
    <source>
        <dbReference type="ARBA" id="ARBA00022741"/>
    </source>
</evidence>
<dbReference type="SMART" id="SM00220">
    <property type="entry name" value="S_TKc"/>
    <property type="match status" value="1"/>
</dbReference>
<dbReference type="Gene3D" id="2.10.25.10">
    <property type="entry name" value="Laminin"/>
    <property type="match status" value="1"/>
</dbReference>
<feature type="signal peptide" evidence="10">
    <location>
        <begin position="1"/>
        <end position="24"/>
    </location>
</feature>
<dbReference type="InterPro" id="IPR000742">
    <property type="entry name" value="EGF"/>
</dbReference>
<dbReference type="GO" id="GO:0005509">
    <property type="term" value="F:calcium ion binding"/>
    <property type="evidence" value="ECO:0007669"/>
    <property type="project" value="InterPro"/>
</dbReference>
<dbReference type="PROSITE" id="PS50011">
    <property type="entry name" value="PROTEIN_KINASE_DOM"/>
    <property type="match status" value="1"/>
</dbReference>
<keyword evidence="9" id="KW-1133">Transmembrane helix</keyword>
<dbReference type="PROSITE" id="PS00107">
    <property type="entry name" value="PROTEIN_KINASE_ATP"/>
    <property type="match status" value="1"/>
</dbReference>
<organism evidence="12">
    <name type="scientific">Triticum aestivum</name>
    <name type="common">Wheat</name>
    <dbReference type="NCBI Taxonomy" id="4565"/>
    <lineage>
        <taxon>Eukaryota</taxon>
        <taxon>Viridiplantae</taxon>
        <taxon>Streptophyta</taxon>
        <taxon>Embryophyta</taxon>
        <taxon>Tracheophyta</taxon>
        <taxon>Spermatophyta</taxon>
        <taxon>Magnoliopsida</taxon>
        <taxon>Liliopsida</taxon>
        <taxon>Poales</taxon>
        <taxon>Poaceae</taxon>
        <taxon>BOP clade</taxon>
        <taxon>Pooideae</taxon>
        <taxon>Triticodae</taxon>
        <taxon>Triticeae</taxon>
        <taxon>Triticinae</taxon>
        <taxon>Triticum</taxon>
    </lineage>
</organism>
<dbReference type="InterPro" id="IPR045274">
    <property type="entry name" value="WAK-like"/>
</dbReference>
<keyword evidence="9" id="KW-0472">Membrane</keyword>
<dbReference type="SUPFAM" id="SSF57196">
    <property type="entry name" value="EGF/Laminin"/>
    <property type="match status" value="1"/>
</dbReference>
<evidence type="ECO:0000256" key="5">
    <source>
        <dbReference type="ARBA" id="ARBA00022777"/>
    </source>
</evidence>
<sequence>MSRTFQLLLVLALVGIVRVSGSRAHKNVTHGPHSCSGVDVPYPFGIVEDGGGGDYRAGFHVMCDAGEPVLHTTGGDGKPVKIGNFSIQAAEARVWLPVVWQCYDSSGKPSRSDYRNLEFNKGGVYRISNAKNNLFVLGCKTTGYLASQPDQGSGESTSYAQFTGCLCYCNNSQSAVNGACSGVGCCHVDIPPDLTDNWVAFMSYDHTDKVNFSPCDYAFVAEKKHYTFNTTDLKRALRQNTWGWEMPVVLDWAIRDSPTCKEARKKEGYACISSNSLCLNSTNGPGYICNCRRGYEGNLYIVDGCTDINECEHLDHYSCKGVCTNRQGSYECTCPKHTHSADPYKEVCSPNFPTNAKIIVGAIGGLLVMVIMVFFWLLIEEKRKMKEHFEKVGGPTLEKLNNIKLFKKEDIRKIQKSSNIIGSGGFGKVYKGCIGDNNELVAVKEPINVNSANKGQFANEIIIQSPVIHRNIVKLVGCCLQVEVPILVYEFVPNGSLHDILHNGSRMHLDMCKRLKIAAESAEGLAYMHSKTTTTILHGDVKPANILLNDEFTPKISDFGISRLIVTDMQHTGNVIGDMSYMDPVLLQTGLLTKKSDVYSFGVVLLELITRKKASHSDKNSLLRNFLDAYTKDKSVIELVDKELAEVDREILDNLGEMIMQCLNLDVNQRPEMTDVAERLRDMVKRFNAQ</sequence>
<keyword evidence="2" id="KW-0245">EGF-like domain</keyword>
<evidence type="ECO:0000256" key="1">
    <source>
        <dbReference type="ARBA" id="ARBA00022527"/>
    </source>
</evidence>
<gene>
    <name evidence="12" type="primary">WAK</name>
</gene>
<dbReference type="InterPro" id="IPR017441">
    <property type="entry name" value="Protein_kinase_ATP_BS"/>
</dbReference>
<evidence type="ECO:0000256" key="2">
    <source>
        <dbReference type="ARBA" id="ARBA00022536"/>
    </source>
</evidence>
<proteinExistence type="evidence at transcript level"/>
<evidence type="ECO:0000313" key="12">
    <source>
        <dbReference type="EMBL" id="ALJ11037.1"/>
    </source>
</evidence>
<dbReference type="PANTHER" id="PTHR27005:SF177">
    <property type="entry name" value="PROTEIN KINASE DOMAIN-CONTAINING PROTEIN"/>
    <property type="match status" value="1"/>
</dbReference>
<feature type="binding site" evidence="8">
    <location>
        <position position="444"/>
    </location>
    <ligand>
        <name>ATP</name>
        <dbReference type="ChEBI" id="CHEBI:30616"/>
    </ligand>
</feature>
<dbReference type="GO" id="GO:0007166">
    <property type="term" value="P:cell surface receptor signaling pathway"/>
    <property type="evidence" value="ECO:0007669"/>
    <property type="project" value="InterPro"/>
</dbReference>
<keyword evidence="10" id="KW-0732">Signal</keyword>
<dbReference type="SMART" id="SM00181">
    <property type="entry name" value="EGF"/>
    <property type="match status" value="2"/>
</dbReference>
<dbReference type="InterPro" id="IPR011009">
    <property type="entry name" value="Kinase-like_dom_sf"/>
</dbReference>
<dbReference type="SMR" id="A0A0P0DMR2"/>
<dbReference type="CDD" id="cd00054">
    <property type="entry name" value="EGF_CA"/>
    <property type="match status" value="1"/>
</dbReference>
<keyword evidence="1" id="KW-0723">Serine/threonine-protein kinase</keyword>
<evidence type="ECO:0000256" key="6">
    <source>
        <dbReference type="ARBA" id="ARBA00022840"/>
    </source>
</evidence>
<dbReference type="Gene3D" id="3.30.200.20">
    <property type="entry name" value="Phosphorylase Kinase, domain 1"/>
    <property type="match status" value="1"/>
</dbReference>
<dbReference type="PROSITE" id="PS00108">
    <property type="entry name" value="PROTEIN_KINASE_ST"/>
    <property type="match status" value="1"/>
</dbReference>
<feature type="chain" id="PRO_5006043969" evidence="10">
    <location>
        <begin position="25"/>
        <end position="690"/>
    </location>
</feature>
<dbReference type="InterPro" id="IPR049883">
    <property type="entry name" value="NOTCH1_EGF-like"/>
</dbReference>
<keyword evidence="5 12" id="KW-0418">Kinase</keyword>
<dbReference type="Pfam" id="PF00069">
    <property type="entry name" value="Pkinase"/>
    <property type="match status" value="1"/>
</dbReference>
<dbReference type="Pfam" id="PF07645">
    <property type="entry name" value="EGF_CA"/>
    <property type="match status" value="1"/>
</dbReference>
<dbReference type="SMART" id="SM00179">
    <property type="entry name" value="EGF_CA"/>
    <property type="match status" value="1"/>
</dbReference>
<evidence type="ECO:0000256" key="8">
    <source>
        <dbReference type="PROSITE-ProRule" id="PRU10141"/>
    </source>
</evidence>
<reference evidence="12" key="1">
    <citation type="journal article" date="2015" name="BMC Genomics">
        <title>Pathogen-regulated genes in wheat isogenic lines differing in resistance to brown rust Puccinia triticina.</title>
        <authorList>
            <person name="Dmochowska-Boguta M."/>
            <person name="Alaba S."/>
            <person name="Yanushevska Y."/>
            <person name="Piechota U."/>
            <person name="Lasota E."/>
            <person name="Nadolska-Orczyk A."/>
            <person name="Karlowski W.M."/>
            <person name="Orczyk W."/>
        </authorList>
    </citation>
    <scope>NUCLEOTIDE SEQUENCE</scope>
</reference>
<dbReference type="PANTHER" id="PTHR27005">
    <property type="entry name" value="WALL-ASSOCIATED RECEPTOR KINASE-LIKE 21"/>
    <property type="match status" value="1"/>
</dbReference>
<dbReference type="FunFam" id="3.30.200.20:FF:000337">
    <property type="entry name" value="Wall-associated receptor kinase 3"/>
    <property type="match status" value="1"/>
</dbReference>
<dbReference type="FunFam" id="1.10.510.10:FF:000606">
    <property type="entry name" value="Wall-associated receptor kinase 3"/>
    <property type="match status" value="1"/>
</dbReference>
<keyword evidence="4 8" id="KW-0547">Nucleotide-binding</keyword>
<keyword evidence="3" id="KW-0808">Transferase</keyword>
<evidence type="ECO:0000256" key="3">
    <source>
        <dbReference type="ARBA" id="ARBA00022679"/>
    </source>
</evidence>
<name>A0A0P0DMR2_WHEAT</name>
<accession>A0A0P0DMR2</accession>
<dbReference type="GO" id="GO:0004674">
    <property type="term" value="F:protein serine/threonine kinase activity"/>
    <property type="evidence" value="ECO:0007669"/>
    <property type="project" value="UniProtKB-KW"/>
</dbReference>
<dbReference type="ExpressionAtlas" id="A0A0P0DMR2">
    <property type="expression patterns" value="baseline and differential"/>
</dbReference>
<keyword evidence="6 8" id="KW-0067">ATP-binding</keyword>
<feature type="transmembrane region" description="Helical" evidence="9">
    <location>
        <begin position="358"/>
        <end position="379"/>
    </location>
</feature>
<dbReference type="AlphaFoldDB" id="A0A0P0DMR2"/>
<feature type="domain" description="Protein kinase" evidence="11">
    <location>
        <begin position="415"/>
        <end position="684"/>
    </location>
</feature>
<evidence type="ECO:0000259" key="11">
    <source>
        <dbReference type="PROSITE" id="PS50011"/>
    </source>
</evidence>
<dbReference type="EMBL" id="KR815340">
    <property type="protein sequence ID" value="ALJ11037.1"/>
    <property type="molecule type" value="mRNA"/>
</dbReference>
<dbReference type="PROSITE" id="PS01187">
    <property type="entry name" value="EGF_CA"/>
    <property type="match status" value="1"/>
</dbReference>
<dbReference type="GO" id="GO:0005524">
    <property type="term" value="F:ATP binding"/>
    <property type="evidence" value="ECO:0007669"/>
    <property type="project" value="UniProtKB-UniRule"/>
</dbReference>
<dbReference type="SUPFAM" id="SSF56112">
    <property type="entry name" value="Protein kinase-like (PK-like)"/>
    <property type="match status" value="1"/>
</dbReference>
<keyword evidence="9" id="KW-0812">Transmembrane</keyword>
<dbReference type="InterPro" id="IPR001881">
    <property type="entry name" value="EGF-like_Ca-bd_dom"/>
</dbReference>